<dbReference type="AlphaFoldDB" id="A0A221KGT5"/>
<keyword evidence="3" id="KW-1185">Reference proteome</keyword>
<keyword evidence="1" id="KW-0812">Transmembrane</keyword>
<organism evidence="2 3">
    <name type="scientific">Vitreoscilla filiformis</name>
    <dbReference type="NCBI Taxonomy" id="63"/>
    <lineage>
        <taxon>Bacteria</taxon>
        <taxon>Pseudomonadati</taxon>
        <taxon>Pseudomonadota</taxon>
        <taxon>Betaproteobacteria</taxon>
        <taxon>Neisseriales</taxon>
        <taxon>Neisseriaceae</taxon>
        <taxon>Vitreoscilla</taxon>
    </lineage>
</organism>
<keyword evidence="1" id="KW-1133">Transmembrane helix</keyword>
<evidence type="ECO:0000313" key="3">
    <source>
        <dbReference type="Proteomes" id="UP000199729"/>
    </source>
</evidence>
<feature type="transmembrane region" description="Helical" evidence="1">
    <location>
        <begin position="16"/>
        <end position="36"/>
    </location>
</feature>
<dbReference type="KEGG" id="vff:VITFI_CDS2466"/>
<evidence type="ECO:0000256" key="1">
    <source>
        <dbReference type="SAM" id="Phobius"/>
    </source>
</evidence>
<evidence type="ECO:0000313" key="2">
    <source>
        <dbReference type="EMBL" id="ASM78244.1"/>
    </source>
</evidence>
<dbReference type="Pfam" id="PF07963">
    <property type="entry name" value="N_methyl"/>
    <property type="match status" value="1"/>
</dbReference>
<dbReference type="InterPro" id="IPR012902">
    <property type="entry name" value="N_methyl_site"/>
</dbReference>
<sequence length="140" mass="15274">MPSIPPARPRRRQQGFTLLEVLVAMLLTFVGLMGMLQIHGRAIGVAIDATERNQAALMASELAALMWANNSATLDSTVLDTWKTTRLQNEDISGLRAAELTVSDPDASGVVLITIRWTSVTHQGQASRYVTEMVIPQELS</sequence>
<keyword evidence="1" id="KW-0472">Membrane</keyword>
<reference evidence="2 3" key="1">
    <citation type="submission" date="2017-07" db="EMBL/GenBank/DDBJ databases">
        <title>Complete Genome Sequence of the cosmetic ferment Vitreoscilla filiformis (ATCC15551).</title>
        <authorList>
            <person name="Contreras S."/>
            <person name="Sagory-Zalkind P."/>
            <person name="Blanquart H."/>
            <person name="Iltis A."/>
            <person name="Morand S.C."/>
        </authorList>
    </citation>
    <scope>NUCLEOTIDE SEQUENCE [LARGE SCALE GENOMIC DNA]</scope>
    <source>
        <strain evidence="2 3">ATCC 15551</strain>
    </source>
</reference>
<protein>
    <submittedName>
        <fullName evidence="2">Type IV pilus assembly protein PilV</fullName>
    </submittedName>
</protein>
<dbReference type="EMBL" id="CP022423">
    <property type="protein sequence ID" value="ASM78244.1"/>
    <property type="molecule type" value="Genomic_DNA"/>
</dbReference>
<name>A0A221KGT5_VITFI</name>
<proteinExistence type="predicted"/>
<dbReference type="NCBIfam" id="TIGR02532">
    <property type="entry name" value="IV_pilin_GFxxxE"/>
    <property type="match status" value="1"/>
</dbReference>
<gene>
    <name evidence="2" type="ORF">VITFI_CDS2466</name>
</gene>
<dbReference type="Proteomes" id="UP000199729">
    <property type="component" value="Chromosome"/>
</dbReference>
<accession>A0A221KGT5</accession>